<reference evidence="6" key="1">
    <citation type="submission" date="2018-03" db="EMBL/GenBank/DDBJ databases">
        <title>Ecological and genomic features of two cosmopolitan and abundant freshwater picocyanobacteria.</title>
        <authorList>
            <person name="Cabello-Yeves P.J."/>
            <person name="Picazo A."/>
            <person name="Camacho A."/>
            <person name="Callieri C."/>
            <person name="Rosselli R."/>
            <person name="Roda-Garcia J."/>
            <person name="Coutinho F.H."/>
            <person name="Rodriguez-Valera F."/>
        </authorList>
    </citation>
    <scope>NUCLEOTIDE SEQUENCE [LARGE SCALE GENOMIC DNA]</scope>
    <source>
        <strain evidence="6">Tous</strain>
    </source>
</reference>
<comment type="caution">
    <text evidence="5">The sequence shown here is derived from an EMBL/GenBank/DDBJ whole genome shotgun (WGS) entry which is preliminary data.</text>
</comment>
<dbReference type="InterPro" id="IPR035437">
    <property type="entry name" value="SNase_OB-fold_sf"/>
</dbReference>
<evidence type="ECO:0000259" key="4">
    <source>
        <dbReference type="PROSITE" id="PS50830"/>
    </source>
</evidence>
<organism evidence="5 6">
    <name type="scientific">Synechococcus lacustris str. Tous</name>
    <dbReference type="NCBI Taxonomy" id="1910958"/>
    <lineage>
        <taxon>Bacteria</taxon>
        <taxon>Bacillati</taxon>
        <taxon>Cyanobacteriota</taxon>
        <taxon>Cyanophyceae</taxon>
        <taxon>Synechococcales</taxon>
        <taxon>Synechococcaceae</taxon>
        <taxon>Synechococcus</taxon>
    </lineage>
</organism>
<dbReference type="Gene3D" id="2.40.50.90">
    <property type="match status" value="1"/>
</dbReference>
<accession>A0A2P7ECB1</accession>
<keyword evidence="2" id="KW-0255">Endonuclease</keyword>
<dbReference type="PANTHER" id="PTHR12302">
    <property type="entry name" value="EBNA2 BINDING PROTEIN P100"/>
    <property type="match status" value="1"/>
</dbReference>
<dbReference type="Proteomes" id="UP000240206">
    <property type="component" value="Unassembled WGS sequence"/>
</dbReference>
<evidence type="ECO:0000256" key="1">
    <source>
        <dbReference type="ARBA" id="ARBA00022722"/>
    </source>
</evidence>
<evidence type="ECO:0000313" key="6">
    <source>
        <dbReference type="Proteomes" id="UP000240206"/>
    </source>
</evidence>
<dbReference type="Pfam" id="PF00565">
    <property type="entry name" value="SNase"/>
    <property type="match status" value="1"/>
</dbReference>
<dbReference type="EMBL" id="PXVC01000068">
    <property type="protein sequence ID" value="PSI00867.1"/>
    <property type="molecule type" value="Genomic_DNA"/>
</dbReference>
<evidence type="ECO:0000256" key="3">
    <source>
        <dbReference type="ARBA" id="ARBA00022801"/>
    </source>
</evidence>
<dbReference type="STRING" id="1910958.BTM30_02500"/>
<name>A0A2P7ECB1_9SYNE</name>
<keyword evidence="1" id="KW-0540">Nuclease</keyword>
<sequence length="160" mass="17497">MALLLAALPLQVLPLQKGTVMSVENGQVVVVRLGRSDRRVRLACVDAPEQSQQPWAQQSKAALASELPVGTAVTVELRARDVYDRIVGVVRRGGFDVAPEMLKNGMLFVHDGYLGRCDDLPYGAAETTARELGVGVWNRPGGIQRPWNLRLELNDANQEP</sequence>
<dbReference type="PANTHER" id="PTHR12302:SF3">
    <property type="entry name" value="SERINE_THREONINE-PROTEIN KINASE 31"/>
    <property type="match status" value="1"/>
</dbReference>
<dbReference type="GO" id="GO:0004519">
    <property type="term" value="F:endonuclease activity"/>
    <property type="evidence" value="ECO:0007669"/>
    <property type="project" value="UniProtKB-KW"/>
</dbReference>
<protein>
    <submittedName>
        <fullName evidence="5">Nuclease</fullName>
    </submittedName>
</protein>
<evidence type="ECO:0000256" key="2">
    <source>
        <dbReference type="ARBA" id="ARBA00022759"/>
    </source>
</evidence>
<dbReference type="GO" id="GO:0016787">
    <property type="term" value="F:hydrolase activity"/>
    <property type="evidence" value="ECO:0007669"/>
    <property type="project" value="UniProtKB-KW"/>
</dbReference>
<gene>
    <name evidence="5" type="ORF">C7K08_10930</name>
</gene>
<keyword evidence="3" id="KW-0378">Hydrolase</keyword>
<proteinExistence type="predicted"/>
<dbReference type="SUPFAM" id="SSF50199">
    <property type="entry name" value="Staphylococcal nuclease"/>
    <property type="match status" value="1"/>
</dbReference>
<dbReference type="PROSITE" id="PS50830">
    <property type="entry name" value="TNASE_3"/>
    <property type="match status" value="1"/>
</dbReference>
<dbReference type="AlphaFoldDB" id="A0A2P7ECB1"/>
<keyword evidence="6" id="KW-1185">Reference proteome</keyword>
<evidence type="ECO:0000313" key="5">
    <source>
        <dbReference type="EMBL" id="PSI00867.1"/>
    </source>
</evidence>
<feature type="domain" description="TNase-like" evidence="4">
    <location>
        <begin position="14"/>
        <end position="139"/>
    </location>
</feature>
<dbReference type="InterPro" id="IPR016071">
    <property type="entry name" value="Staphylococal_nuclease_OB-fold"/>
</dbReference>
<dbReference type="SMART" id="SM00318">
    <property type="entry name" value="SNc"/>
    <property type="match status" value="1"/>
</dbReference>